<dbReference type="RefSeq" id="WP_061803930.1">
    <property type="nucleotide sequence ID" value="NZ_FOXX01000014.1"/>
</dbReference>
<proteinExistence type="predicted"/>
<organism evidence="1 2">
    <name type="scientific">Priestia endophytica DSM 13796</name>
    <dbReference type="NCBI Taxonomy" id="1121089"/>
    <lineage>
        <taxon>Bacteria</taxon>
        <taxon>Bacillati</taxon>
        <taxon>Bacillota</taxon>
        <taxon>Bacilli</taxon>
        <taxon>Bacillales</taxon>
        <taxon>Bacillaceae</taxon>
        <taxon>Priestia</taxon>
    </lineage>
</organism>
<dbReference type="EMBL" id="FOXX01000014">
    <property type="protein sequence ID" value="SFQ84768.1"/>
    <property type="molecule type" value="Genomic_DNA"/>
</dbReference>
<protein>
    <submittedName>
        <fullName evidence="1">Uncharacterized protein</fullName>
    </submittedName>
</protein>
<sequence length="240" mass="26981">MKKTISILTALSIGFGLLTFTDKGVSATEKEISNLNEEQEPIDKLNTELKKEGKEPITEEHYFELANEALDKARIEVNKQLEEGKEDIKVEEEIGDEDLFGTVTFETEILQPEPAPKNLLMQSDGYNTLAYQNKNYSHSIAMNGFAYQFRMKTFGSFTHGKNSKGQAVVNGYSYQCDAQTIWPYSASDTVRANRVDPSYVKVISKGTFTALKVGATYHGYIDIGLYGSGNYRVLRSKFDY</sequence>
<gene>
    <name evidence="1" type="ORF">SAMN02745910_04276</name>
</gene>
<evidence type="ECO:0000313" key="2">
    <source>
        <dbReference type="Proteomes" id="UP000182762"/>
    </source>
</evidence>
<dbReference type="Proteomes" id="UP000182762">
    <property type="component" value="Unassembled WGS sequence"/>
</dbReference>
<name>A0A1I6BUZ1_9BACI</name>
<dbReference type="GeneID" id="93712823"/>
<keyword evidence="2" id="KW-1185">Reference proteome</keyword>
<evidence type="ECO:0000313" key="1">
    <source>
        <dbReference type="EMBL" id="SFQ84768.1"/>
    </source>
</evidence>
<accession>A0A1I6BUZ1</accession>
<comment type="caution">
    <text evidence="1">The sequence shown here is derived from an EMBL/GenBank/DDBJ whole genome shotgun (WGS) entry which is preliminary data.</text>
</comment>
<reference evidence="1 2" key="1">
    <citation type="submission" date="2016-10" db="EMBL/GenBank/DDBJ databases">
        <authorList>
            <person name="Varghese N."/>
            <person name="Submissions S."/>
        </authorList>
    </citation>
    <scope>NUCLEOTIDE SEQUENCE [LARGE SCALE GENOMIC DNA]</scope>
    <source>
        <strain evidence="1 2">DSM 13796</strain>
    </source>
</reference>